<dbReference type="InterPro" id="IPR050417">
    <property type="entry name" value="Sugar_Epim/Isomerase"/>
</dbReference>
<name>A0ABP8EVR3_9MICO</name>
<accession>A0ABP8EVR3</accession>
<dbReference type="Proteomes" id="UP001499841">
    <property type="component" value="Unassembled WGS sequence"/>
</dbReference>
<dbReference type="PANTHER" id="PTHR43489:SF6">
    <property type="entry name" value="HYDROXYPYRUVATE ISOMERASE-RELATED"/>
    <property type="match status" value="1"/>
</dbReference>
<evidence type="ECO:0000256" key="3">
    <source>
        <dbReference type="PIRNR" id="PIRNR006241"/>
    </source>
</evidence>
<proteinExistence type="inferred from homology"/>
<gene>
    <name evidence="5" type="ORF">GCM10022262_22470</name>
</gene>
<sequence>MHPSRYAVNCSIMFTELPLTERAQAARAAGFGAVEFWWPFRDAVPGDGEVDRFVTSVQDAGVQLAGLNFFAGDMAGGDRGAVSWPRRSREFRDNVDVVVDIGRRLGCRSFNALYGNRVDGATAPEQDELAVENLAAAARAVAAIDGTVLLEAVSGTPAYPLKLAGDAIGVLDRVQRETGATNLAFLLDLYHLTVNGDDVGAVLDTQAERIGHVQIADAPGRGEPGTGGIDIPAFLGRLEDAGYAGWVALEYKPTTRTAESFGWLPAQTAAGTASTSERKPS</sequence>
<dbReference type="InterPro" id="IPR036237">
    <property type="entry name" value="Xyl_isomerase-like_sf"/>
</dbReference>
<organism evidence="5 6">
    <name type="scientific">Georgenia daeguensis</name>
    <dbReference type="NCBI Taxonomy" id="908355"/>
    <lineage>
        <taxon>Bacteria</taxon>
        <taxon>Bacillati</taxon>
        <taxon>Actinomycetota</taxon>
        <taxon>Actinomycetes</taxon>
        <taxon>Micrococcales</taxon>
        <taxon>Bogoriellaceae</taxon>
        <taxon>Georgenia</taxon>
    </lineage>
</organism>
<comment type="caution">
    <text evidence="5">The sequence shown here is derived from an EMBL/GenBank/DDBJ whole genome shotgun (WGS) entry which is preliminary data.</text>
</comment>
<protein>
    <submittedName>
        <fullName evidence="5">TIM barrel protein</fullName>
    </submittedName>
</protein>
<keyword evidence="2" id="KW-0119">Carbohydrate metabolism</keyword>
<keyword evidence="1 3" id="KW-0413">Isomerase</keyword>
<dbReference type="PIRSF" id="PIRSF006241">
    <property type="entry name" value="HyI"/>
    <property type="match status" value="1"/>
</dbReference>
<keyword evidence="6" id="KW-1185">Reference proteome</keyword>
<comment type="similarity">
    <text evidence="3">Belongs to the hyi family.</text>
</comment>
<evidence type="ECO:0000259" key="4">
    <source>
        <dbReference type="Pfam" id="PF01261"/>
    </source>
</evidence>
<dbReference type="InterPro" id="IPR013022">
    <property type="entry name" value="Xyl_isomerase-like_TIM-brl"/>
</dbReference>
<evidence type="ECO:0000256" key="1">
    <source>
        <dbReference type="ARBA" id="ARBA00023235"/>
    </source>
</evidence>
<feature type="domain" description="Xylose isomerase-like TIM barrel" evidence="4">
    <location>
        <begin position="24"/>
        <end position="265"/>
    </location>
</feature>
<dbReference type="PANTHER" id="PTHR43489">
    <property type="entry name" value="ISOMERASE"/>
    <property type="match status" value="1"/>
</dbReference>
<evidence type="ECO:0000313" key="6">
    <source>
        <dbReference type="Proteomes" id="UP001499841"/>
    </source>
</evidence>
<dbReference type="Pfam" id="PF01261">
    <property type="entry name" value="AP_endonuc_2"/>
    <property type="match status" value="1"/>
</dbReference>
<evidence type="ECO:0000256" key="2">
    <source>
        <dbReference type="ARBA" id="ARBA00023277"/>
    </source>
</evidence>
<dbReference type="EMBL" id="BAABBA010000010">
    <property type="protein sequence ID" value="GAA4287887.1"/>
    <property type="molecule type" value="Genomic_DNA"/>
</dbReference>
<dbReference type="Gene3D" id="3.20.20.150">
    <property type="entry name" value="Divalent-metal-dependent TIM barrel enzymes"/>
    <property type="match status" value="1"/>
</dbReference>
<dbReference type="InterPro" id="IPR026040">
    <property type="entry name" value="HyI-like"/>
</dbReference>
<dbReference type="SUPFAM" id="SSF51658">
    <property type="entry name" value="Xylose isomerase-like"/>
    <property type="match status" value="1"/>
</dbReference>
<evidence type="ECO:0000313" key="5">
    <source>
        <dbReference type="EMBL" id="GAA4287887.1"/>
    </source>
</evidence>
<reference evidence="6" key="1">
    <citation type="journal article" date="2019" name="Int. J. Syst. Evol. Microbiol.">
        <title>The Global Catalogue of Microorganisms (GCM) 10K type strain sequencing project: providing services to taxonomists for standard genome sequencing and annotation.</title>
        <authorList>
            <consortium name="The Broad Institute Genomics Platform"/>
            <consortium name="The Broad Institute Genome Sequencing Center for Infectious Disease"/>
            <person name="Wu L."/>
            <person name="Ma J."/>
        </authorList>
    </citation>
    <scope>NUCLEOTIDE SEQUENCE [LARGE SCALE GENOMIC DNA]</scope>
    <source>
        <strain evidence="6">JCM 17459</strain>
    </source>
</reference>